<dbReference type="GO" id="GO:0005886">
    <property type="term" value="C:plasma membrane"/>
    <property type="evidence" value="ECO:0007669"/>
    <property type="project" value="UniProtKB-SubCell"/>
</dbReference>
<proteinExistence type="predicted"/>
<evidence type="ECO:0000256" key="5">
    <source>
        <dbReference type="ARBA" id="ARBA00022989"/>
    </source>
</evidence>
<evidence type="ECO:0000256" key="7">
    <source>
        <dbReference type="SAM" id="Phobius"/>
    </source>
</evidence>
<dbReference type="Pfam" id="PF00005">
    <property type="entry name" value="ABC_tran"/>
    <property type="match status" value="1"/>
</dbReference>
<feature type="domain" description="ABC transmembrane type-1" evidence="9">
    <location>
        <begin position="22"/>
        <end position="305"/>
    </location>
</feature>
<dbReference type="InterPro" id="IPR027417">
    <property type="entry name" value="P-loop_NTPase"/>
</dbReference>
<evidence type="ECO:0000256" key="3">
    <source>
        <dbReference type="ARBA" id="ARBA00022741"/>
    </source>
</evidence>
<dbReference type="AlphaFoldDB" id="A0A486XLM5"/>
<feature type="transmembrane region" description="Helical" evidence="7">
    <location>
        <begin position="20"/>
        <end position="38"/>
    </location>
</feature>
<name>A0A486XLM5_9GAMM</name>
<evidence type="ECO:0000256" key="2">
    <source>
        <dbReference type="ARBA" id="ARBA00022692"/>
    </source>
</evidence>
<dbReference type="EMBL" id="CAAJGR010000078">
    <property type="protein sequence ID" value="VHO03045.1"/>
    <property type="molecule type" value="Genomic_DNA"/>
</dbReference>
<dbReference type="InterPro" id="IPR003593">
    <property type="entry name" value="AAA+_ATPase"/>
</dbReference>
<dbReference type="PANTHER" id="PTHR43394">
    <property type="entry name" value="ATP-DEPENDENT PERMEASE MDL1, MITOCHONDRIAL"/>
    <property type="match status" value="1"/>
</dbReference>
<feature type="transmembrane region" description="Helical" evidence="7">
    <location>
        <begin position="162"/>
        <end position="181"/>
    </location>
</feature>
<feature type="transmembrane region" description="Helical" evidence="7">
    <location>
        <begin position="242"/>
        <end position="263"/>
    </location>
</feature>
<evidence type="ECO:0000256" key="1">
    <source>
        <dbReference type="ARBA" id="ARBA00004651"/>
    </source>
</evidence>
<gene>
    <name evidence="10" type="ORF">BAL341_1195</name>
</gene>
<sequence>MNAPKPIRLRSLLASRRGAWSLSLLLGFVTLLAVVSLLALSGWFISAAALAGLVSVGIGFDYFRPAAIIRLCAIARTAGRYAERLSSHYAALGLLKDLRVTRFNAMAQSKNPTRHSADSLQRLVSDIDLLDQFPLKVVAPWLWALLLTALVMMFWALLAQPLLLAALPLLLAALVVPPTTLRQALALAKQQADTAALRRQAALEPLSMLTNLRLWQRWQSAVQPFHRADQHLLALQQRQQQLISRAVLAQHWLLALALLVLLWQGSGLLASGQLGVALLLAALLALWALYEVLTPLCHSFVALGLSMAARDRLNQLGDITVTDNDKPQPGGPYRLTVEQLSAQHPGAISGPENISFALHSGQILVINGASGAGKSSLLQALAGDLPYQGRVTLNNKPLQHWQLNHCLGYLPQQADIFDLTLAQNLRLGAPEASEQELWQVLEDVALKTWAENQPQQLDTVLGEYGAAVSGGQGRRIALARLLLTKRPLLLLDEPFAGLDPVSCASVAAAIQQRQQQGIVLIVSHQPLALPQALQLQLKTRTD</sequence>
<dbReference type="PANTHER" id="PTHR43394:SF1">
    <property type="entry name" value="ATP-BINDING CASSETTE SUB-FAMILY B MEMBER 10, MITOCHONDRIAL"/>
    <property type="match status" value="1"/>
</dbReference>
<dbReference type="InterPro" id="IPR011527">
    <property type="entry name" value="ABC1_TM_dom"/>
</dbReference>
<keyword evidence="5 7" id="KW-1133">Transmembrane helix</keyword>
<dbReference type="SUPFAM" id="SSF52540">
    <property type="entry name" value="P-loop containing nucleoside triphosphate hydrolases"/>
    <property type="match status" value="1"/>
</dbReference>
<dbReference type="SMART" id="SM00382">
    <property type="entry name" value="AAA"/>
    <property type="match status" value="1"/>
</dbReference>
<dbReference type="SUPFAM" id="SSF90123">
    <property type="entry name" value="ABC transporter transmembrane region"/>
    <property type="match status" value="1"/>
</dbReference>
<keyword evidence="6 7" id="KW-0472">Membrane</keyword>
<dbReference type="InterPro" id="IPR003439">
    <property type="entry name" value="ABC_transporter-like_ATP-bd"/>
</dbReference>
<comment type="subcellular location">
    <subcellularLocation>
        <location evidence="1">Cell membrane</location>
        <topology evidence="1">Multi-pass membrane protein</topology>
    </subcellularLocation>
</comment>
<dbReference type="PROSITE" id="PS50893">
    <property type="entry name" value="ABC_TRANSPORTER_2"/>
    <property type="match status" value="1"/>
</dbReference>
<dbReference type="Gene3D" id="1.20.1560.10">
    <property type="entry name" value="ABC transporter type 1, transmembrane domain"/>
    <property type="match status" value="1"/>
</dbReference>
<dbReference type="Gene3D" id="3.40.50.300">
    <property type="entry name" value="P-loop containing nucleotide triphosphate hydrolases"/>
    <property type="match status" value="1"/>
</dbReference>
<keyword evidence="3" id="KW-0547">Nucleotide-binding</keyword>
<evidence type="ECO:0000259" key="8">
    <source>
        <dbReference type="PROSITE" id="PS50893"/>
    </source>
</evidence>
<dbReference type="GO" id="GO:0005524">
    <property type="term" value="F:ATP binding"/>
    <property type="evidence" value="ECO:0007669"/>
    <property type="project" value="UniProtKB-KW"/>
</dbReference>
<dbReference type="GO" id="GO:0016887">
    <property type="term" value="F:ATP hydrolysis activity"/>
    <property type="evidence" value="ECO:0007669"/>
    <property type="project" value="InterPro"/>
</dbReference>
<keyword evidence="4 10" id="KW-0067">ATP-binding</keyword>
<organism evidence="10">
    <name type="scientific">Rheinheimera sp. BAL341</name>
    <dbReference type="NCBI Taxonomy" id="1708203"/>
    <lineage>
        <taxon>Bacteria</taxon>
        <taxon>Pseudomonadati</taxon>
        <taxon>Pseudomonadota</taxon>
        <taxon>Gammaproteobacteria</taxon>
        <taxon>Chromatiales</taxon>
        <taxon>Chromatiaceae</taxon>
        <taxon>Rheinheimera</taxon>
    </lineage>
</organism>
<accession>A0A486XLM5</accession>
<evidence type="ECO:0000259" key="9">
    <source>
        <dbReference type="PROSITE" id="PS50929"/>
    </source>
</evidence>
<dbReference type="InterPro" id="IPR039421">
    <property type="entry name" value="Type_1_exporter"/>
</dbReference>
<reference evidence="10" key="1">
    <citation type="submission" date="2019-04" db="EMBL/GenBank/DDBJ databases">
        <authorList>
            <person name="Brambilla D."/>
        </authorList>
    </citation>
    <scope>NUCLEOTIDE SEQUENCE</scope>
    <source>
        <strain evidence="10">BAL1</strain>
    </source>
</reference>
<evidence type="ECO:0000256" key="4">
    <source>
        <dbReference type="ARBA" id="ARBA00022840"/>
    </source>
</evidence>
<feature type="transmembrane region" description="Helical" evidence="7">
    <location>
        <begin position="137"/>
        <end position="156"/>
    </location>
</feature>
<dbReference type="PROSITE" id="PS50929">
    <property type="entry name" value="ABC_TM1F"/>
    <property type="match status" value="1"/>
</dbReference>
<dbReference type="InterPro" id="IPR036640">
    <property type="entry name" value="ABC1_TM_sf"/>
</dbReference>
<evidence type="ECO:0000256" key="6">
    <source>
        <dbReference type="ARBA" id="ARBA00023136"/>
    </source>
</evidence>
<feature type="domain" description="ABC transporter" evidence="8">
    <location>
        <begin position="335"/>
        <end position="539"/>
    </location>
</feature>
<protein>
    <submittedName>
        <fullName evidence="10">Transport ATP-binding protein CydC</fullName>
    </submittedName>
</protein>
<dbReference type="GO" id="GO:0015421">
    <property type="term" value="F:ABC-type oligopeptide transporter activity"/>
    <property type="evidence" value="ECO:0007669"/>
    <property type="project" value="TreeGrafter"/>
</dbReference>
<feature type="transmembrane region" description="Helical" evidence="7">
    <location>
        <begin position="44"/>
        <end position="63"/>
    </location>
</feature>
<evidence type="ECO:0000313" key="10">
    <source>
        <dbReference type="EMBL" id="VHO03045.1"/>
    </source>
</evidence>
<keyword evidence="2 7" id="KW-0812">Transmembrane</keyword>